<evidence type="ECO:0000313" key="2">
    <source>
        <dbReference type="EMBL" id="PPQ84317.1"/>
    </source>
</evidence>
<dbReference type="PANTHER" id="PTHR34365">
    <property type="entry name" value="ENOLASE (DUF1399)"/>
    <property type="match status" value="1"/>
</dbReference>
<dbReference type="Proteomes" id="UP000284706">
    <property type="component" value="Unassembled WGS sequence"/>
</dbReference>
<dbReference type="OrthoDB" id="2684236at2759"/>
<dbReference type="EMBL" id="NHYE01004492">
    <property type="protein sequence ID" value="PPQ84317.1"/>
    <property type="molecule type" value="Genomic_DNA"/>
</dbReference>
<name>A0A409X0N4_9AGAR</name>
<protein>
    <submittedName>
        <fullName evidence="2">Uncharacterized protein</fullName>
    </submittedName>
</protein>
<comment type="caution">
    <text evidence="2">The sequence shown here is derived from an EMBL/GenBank/DDBJ whole genome shotgun (WGS) entry which is preliminary data.</text>
</comment>
<dbReference type="InParanoid" id="A0A409X0N4"/>
<organism evidence="2 3">
    <name type="scientific">Gymnopilus dilepis</name>
    <dbReference type="NCBI Taxonomy" id="231916"/>
    <lineage>
        <taxon>Eukaryota</taxon>
        <taxon>Fungi</taxon>
        <taxon>Dikarya</taxon>
        <taxon>Basidiomycota</taxon>
        <taxon>Agaricomycotina</taxon>
        <taxon>Agaricomycetes</taxon>
        <taxon>Agaricomycetidae</taxon>
        <taxon>Agaricales</taxon>
        <taxon>Agaricineae</taxon>
        <taxon>Hymenogastraceae</taxon>
        <taxon>Gymnopilus</taxon>
    </lineage>
</organism>
<evidence type="ECO:0000313" key="3">
    <source>
        <dbReference type="Proteomes" id="UP000284706"/>
    </source>
</evidence>
<sequence>MSAQENPPPPYESRSDIGVGLLASSTTNASSSSSPATPFASVAANNTTHRPIYTPPEEVQIGKHTGLCTLVLIKEVKGHLGLLHAISTLKKRVDEINVEDLKRAGLVDFPLEAGEDDKKWAWVVGLAVERRVPATRTDVSFRFDIWCRNLTPRDVFLPSVAMPPVDVLMVWHSYMLNPRWYAEDCTRIDRCGILKKFEVHFECLLTRTASMLTSPPSAAREQYWQSKTGMPFDLLAAIPFLKTRSVICPKCWIASKVVLMNRAGTGYLQENFEAICPNRDCKSVITKAKLASYKLAFDLASPDIHLAGTQFGATHLDKKAGDAIKKEFIQSFLWENLSPSDTHARTVMHQVNAISILLRANHSLEKLRARMSHDRQPRLIRRIMSAYNDDKVYSVELVGAVLRQGIFIKRMHDLEWTVPNHFNNEVEDLALRHAIARYQAFWDLMSSSPTSFFVPTLDIDLVWHTHQIIPERYEKQCQMYLKRFIDHEDKVEGIRLSSAFDTTCRAWKARFNIDYAHCGCPLPGKTIGERLASLVKLHNKPPAHLVPYDHPVALALTHPSDHNAVRFVAKTESMHRRTTEKYQSLLSKRLEEKSNRSSEDSKKYIYNRTFCSETPFLLPVPMHFEGHRAATDFPTRRKIGGCIAANSSYVEPVGGCASCGSAGGCGGGGCATDSSVGDCSGDAGGCGGGGDGGAGCGGGCGGG</sequence>
<proteinExistence type="predicted"/>
<dbReference type="PANTHER" id="PTHR34365:SF7">
    <property type="entry name" value="GLYCINE-RICH DOMAIN-CONTAINING PROTEIN 1"/>
    <property type="match status" value="1"/>
</dbReference>
<accession>A0A409X0N4</accession>
<reference evidence="2 3" key="1">
    <citation type="journal article" date="2018" name="Evol. Lett.">
        <title>Horizontal gene cluster transfer increased hallucinogenic mushroom diversity.</title>
        <authorList>
            <person name="Reynolds H.T."/>
            <person name="Vijayakumar V."/>
            <person name="Gluck-Thaler E."/>
            <person name="Korotkin H.B."/>
            <person name="Matheny P.B."/>
            <person name="Slot J.C."/>
        </authorList>
    </citation>
    <scope>NUCLEOTIDE SEQUENCE [LARGE SCALE GENOMIC DNA]</scope>
    <source>
        <strain evidence="2 3">SRW20</strain>
    </source>
</reference>
<dbReference type="STRING" id="231916.A0A409X0N4"/>
<dbReference type="Pfam" id="PF07173">
    <property type="entry name" value="GRDP-like"/>
    <property type="match status" value="1"/>
</dbReference>
<gene>
    <name evidence="2" type="ORF">CVT26_011436</name>
</gene>
<keyword evidence="3" id="KW-1185">Reference proteome</keyword>
<feature type="region of interest" description="Disordered" evidence="1">
    <location>
        <begin position="1"/>
        <end position="43"/>
    </location>
</feature>
<evidence type="ECO:0000256" key="1">
    <source>
        <dbReference type="SAM" id="MobiDB-lite"/>
    </source>
</evidence>
<feature type="compositionally biased region" description="Pro residues" evidence="1">
    <location>
        <begin position="1"/>
        <end position="11"/>
    </location>
</feature>
<dbReference type="InterPro" id="IPR009836">
    <property type="entry name" value="GRDP-like"/>
</dbReference>
<dbReference type="AlphaFoldDB" id="A0A409X0N4"/>
<feature type="compositionally biased region" description="Low complexity" evidence="1">
    <location>
        <begin position="23"/>
        <end position="43"/>
    </location>
</feature>